<keyword evidence="4" id="KW-1185">Reference proteome</keyword>
<dbReference type="OrthoDB" id="3204900at2759"/>
<keyword evidence="1" id="KW-0175">Coiled coil</keyword>
<feature type="region of interest" description="Disordered" evidence="2">
    <location>
        <begin position="378"/>
        <end position="408"/>
    </location>
</feature>
<feature type="compositionally biased region" description="Low complexity" evidence="2">
    <location>
        <begin position="25"/>
        <end position="39"/>
    </location>
</feature>
<protein>
    <recommendedName>
        <fullName evidence="5">DUF4048 domain-containing protein</fullName>
    </recommendedName>
</protein>
<sequence length="567" mass="59521">MDYNTNNIIHSATSTTVPSTSKHMSPLNTSSTPTPATSLPSPPHSPPVSATRRVFPQSHSTTKALKTTRRQSSISYVSSRVDVYSRHTSSTPTAVADSLARTDIKHASLNLPQVGGGPTKTSRSMKRRTMAGLESFRVSEARVDVIVEGGSKAPLTLADKHADLLHAIAAAESRRLELQGQLTAVEGELGDLKRKWERIVNREPPHPTLAPSSLHTSASVVDGLKEGVRLLAAGLSDLTDITSAIPGPAPATNTRWHTQRESDSSVSVSTGSGHGRLSISSASSVWDGDTSSSTVGKVTEDSETRKGHDNEVARARQAKVFRRRSRDVSHPPPAFTRHATSCSSTSTSVDLVSTPDMVHGASNPAMDTPIAITSGIRAHDADGPVTSGKPSKNTKRATLPPPSSMPGVGSITVVGEAWGSVGKKLGSDVFSKSQKRASVLLADVSQSIASALSPGPVATTPAPAPFTSSLRTSSSSTSSLRSFSPSTASLRTPTSNMSSPLVRSISLRTPTSGTLPCTGSWLEDDDEENTVHAGSVMMPSVLKPTSSPVPINAVASSSFDDDNDWNW</sequence>
<feature type="region of interest" description="Disordered" evidence="2">
    <location>
        <begin position="245"/>
        <end position="348"/>
    </location>
</feature>
<feature type="coiled-coil region" evidence="1">
    <location>
        <begin position="168"/>
        <end position="195"/>
    </location>
</feature>
<feature type="region of interest" description="Disordered" evidence="2">
    <location>
        <begin position="452"/>
        <end position="524"/>
    </location>
</feature>
<accession>A0A1B7N7H3</accession>
<dbReference type="AlphaFoldDB" id="A0A1B7N7H3"/>
<evidence type="ECO:0000313" key="3">
    <source>
        <dbReference type="EMBL" id="OAX40817.1"/>
    </source>
</evidence>
<feature type="compositionally biased region" description="Polar residues" evidence="2">
    <location>
        <begin position="1"/>
        <end position="23"/>
    </location>
</feature>
<dbReference type="InParanoid" id="A0A1B7N7H3"/>
<feature type="compositionally biased region" description="Basic residues" evidence="2">
    <location>
        <begin position="316"/>
        <end position="325"/>
    </location>
</feature>
<dbReference type="STRING" id="1314800.A0A1B7N7H3"/>
<feature type="region of interest" description="Disordered" evidence="2">
    <location>
        <begin position="1"/>
        <end position="72"/>
    </location>
</feature>
<dbReference type="EMBL" id="KV448199">
    <property type="protein sequence ID" value="OAX40817.1"/>
    <property type="molecule type" value="Genomic_DNA"/>
</dbReference>
<evidence type="ECO:0008006" key="5">
    <source>
        <dbReference type="Google" id="ProtNLM"/>
    </source>
</evidence>
<dbReference type="Proteomes" id="UP000092154">
    <property type="component" value="Unassembled WGS sequence"/>
</dbReference>
<evidence type="ECO:0000256" key="2">
    <source>
        <dbReference type="SAM" id="MobiDB-lite"/>
    </source>
</evidence>
<name>A0A1B7N7H3_9AGAM</name>
<gene>
    <name evidence="3" type="ORF">K503DRAFT_864335</name>
</gene>
<feature type="compositionally biased region" description="Polar residues" evidence="2">
    <location>
        <begin position="490"/>
        <end position="517"/>
    </location>
</feature>
<feature type="compositionally biased region" description="Low complexity" evidence="2">
    <location>
        <begin position="453"/>
        <end position="489"/>
    </location>
</feature>
<organism evidence="3 4">
    <name type="scientific">Rhizopogon vinicolor AM-OR11-026</name>
    <dbReference type="NCBI Taxonomy" id="1314800"/>
    <lineage>
        <taxon>Eukaryota</taxon>
        <taxon>Fungi</taxon>
        <taxon>Dikarya</taxon>
        <taxon>Basidiomycota</taxon>
        <taxon>Agaricomycotina</taxon>
        <taxon>Agaricomycetes</taxon>
        <taxon>Agaricomycetidae</taxon>
        <taxon>Boletales</taxon>
        <taxon>Suillineae</taxon>
        <taxon>Rhizopogonaceae</taxon>
        <taxon>Rhizopogon</taxon>
    </lineage>
</organism>
<feature type="compositionally biased region" description="Polar residues" evidence="2">
    <location>
        <begin position="278"/>
        <end position="296"/>
    </location>
</feature>
<evidence type="ECO:0000313" key="4">
    <source>
        <dbReference type="Proteomes" id="UP000092154"/>
    </source>
</evidence>
<evidence type="ECO:0000256" key="1">
    <source>
        <dbReference type="SAM" id="Coils"/>
    </source>
</evidence>
<proteinExistence type="predicted"/>
<reference evidence="3 4" key="1">
    <citation type="submission" date="2016-06" db="EMBL/GenBank/DDBJ databases">
        <title>Comparative genomics of the ectomycorrhizal sister species Rhizopogon vinicolor and Rhizopogon vesiculosus (Basidiomycota: Boletales) reveals a divergence of the mating type B locus.</title>
        <authorList>
            <consortium name="DOE Joint Genome Institute"/>
            <person name="Mujic A.B."/>
            <person name="Kuo A."/>
            <person name="Tritt A."/>
            <person name="Lipzen A."/>
            <person name="Chen C."/>
            <person name="Johnson J."/>
            <person name="Sharma A."/>
            <person name="Barry K."/>
            <person name="Grigoriev I.V."/>
            <person name="Spatafora J.W."/>
        </authorList>
    </citation>
    <scope>NUCLEOTIDE SEQUENCE [LARGE SCALE GENOMIC DNA]</scope>
    <source>
        <strain evidence="3 4">AM-OR11-026</strain>
    </source>
</reference>
<feature type="compositionally biased region" description="Basic and acidic residues" evidence="2">
    <location>
        <begin position="298"/>
        <end position="314"/>
    </location>
</feature>